<gene>
    <name evidence="5" type="ORF">SAMN05660686_01859</name>
</gene>
<evidence type="ECO:0000313" key="5">
    <source>
        <dbReference type="EMBL" id="SDF63433.1"/>
    </source>
</evidence>
<dbReference type="Gene3D" id="1.10.10.10">
    <property type="entry name" value="Winged helix-like DNA-binding domain superfamily/Winged helix DNA-binding domain"/>
    <property type="match status" value="1"/>
</dbReference>
<comment type="caution">
    <text evidence="5">The sequence shown here is derived from an EMBL/GenBank/DDBJ whole genome shotgun (WGS) entry which is preliminary data.</text>
</comment>
<reference evidence="5 6" key="1">
    <citation type="submission" date="2016-10" db="EMBL/GenBank/DDBJ databases">
        <authorList>
            <person name="Varghese N."/>
            <person name="Submissions S."/>
        </authorList>
    </citation>
    <scope>NUCLEOTIDE SEQUENCE [LARGE SCALE GENOMIC DNA]</scope>
    <source>
        <strain evidence="5 6">DSM 18839</strain>
    </source>
</reference>
<dbReference type="EMBL" id="FNBW01000005">
    <property type="protein sequence ID" value="SDF63433.1"/>
    <property type="molecule type" value="Genomic_DNA"/>
</dbReference>
<keyword evidence="2" id="KW-0238">DNA-binding</keyword>
<dbReference type="GO" id="GO:0003700">
    <property type="term" value="F:DNA-binding transcription factor activity"/>
    <property type="evidence" value="ECO:0007669"/>
    <property type="project" value="InterPro"/>
</dbReference>
<evidence type="ECO:0000256" key="1">
    <source>
        <dbReference type="ARBA" id="ARBA00023015"/>
    </source>
</evidence>
<dbReference type="SUPFAM" id="SSF46785">
    <property type="entry name" value="Winged helix' DNA-binding domain"/>
    <property type="match status" value="1"/>
</dbReference>
<dbReference type="SMART" id="SM00895">
    <property type="entry name" value="FCD"/>
    <property type="match status" value="1"/>
</dbReference>
<feature type="domain" description="HTH gntR-type" evidence="4">
    <location>
        <begin position="18"/>
        <end position="85"/>
    </location>
</feature>
<sequence>MGPPVADGPWLGMRQSMATRGQSVARTLRDGVLDGTYKPGARMNEVDISNALGVSRTPVRGALGVLAAEGLLDYVPNSGYVVRRYTVQDVEDVYAARSVLEGLAARTVAERGLSDHHRGMLHKVLSETQALCDAQEWSEEVRDAWSRLNEAFHEAIFEAAENRHLRELIGKSRSIPQLQAVKFRWHDLDTLAESYSDHLEIFEAIADRQGARAEYLAREHVYRSGRRLIANWRRFETPAPVRRPTRRVPRAA</sequence>
<evidence type="ECO:0000313" key="6">
    <source>
        <dbReference type="Proteomes" id="UP000198615"/>
    </source>
</evidence>
<proteinExistence type="predicted"/>
<protein>
    <submittedName>
        <fullName evidence="5">GntR family transcriptional regulator, vanillate catabolism transcriptional regulator</fullName>
    </submittedName>
</protein>
<name>A0A8G2BJI4_9PROT</name>
<organism evidence="5 6">
    <name type="scientific">Thalassobaculum litoreum DSM 18839</name>
    <dbReference type="NCBI Taxonomy" id="1123362"/>
    <lineage>
        <taxon>Bacteria</taxon>
        <taxon>Pseudomonadati</taxon>
        <taxon>Pseudomonadota</taxon>
        <taxon>Alphaproteobacteria</taxon>
        <taxon>Rhodospirillales</taxon>
        <taxon>Thalassobaculaceae</taxon>
        <taxon>Thalassobaculum</taxon>
    </lineage>
</organism>
<dbReference type="AlphaFoldDB" id="A0A8G2BJI4"/>
<dbReference type="SUPFAM" id="SSF48008">
    <property type="entry name" value="GntR ligand-binding domain-like"/>
    <property type="match status" value="1"/>
</dbReference>
<keyword evidence="6" id="KW-1185">Reference proteome</keyword>
<dbReference type="InterPro" id="IPR011711">
    <property type="entry name" value="GntR_C"/>
</dbReference>
<dbReference type="InterPro" id="IPR008920">
    <property type="entry name" value="TF_FadR/GntR_C"/>
</dbReference>
<dbReference type="InterPro" id="IPR036390">
    <property type="entry name" value="WH_DNA-bd_sf"/>
</dbReference>
<evidence type="ECO:0000259" key="4">
    <source>
        <dbReference type="PROSITE" id="PS50949"/>
    </source>
</evidence>
<dbReference type="PANTHER" id="PTHR43537">
    <property type="entry name" value="TRANSCRIPTIONAL REGULATOR, GNTR FAMILY"/>
    <property type="match status" value="1"/>
</dbReference>
<dbReference type="PROSITE" id="PS50949">
    <property type="entry name" value="HTH_GNTR"/>
    <property type="match status" value="1"/>
</dbReference>
<dbReference type="PANTHER" id="PTHR43537:SF49">
    <property type="entry name" value="TRANSCRIPTIONAL REGULATORY PROTEIN"/>
    <property type="match status" value="1"/>
</dbReference>
<dbReference type="SMART" id="SM00345">
    <property type="entry name" value="HTH_GNTR"/>
    <property type="match status" value="1"/>
</dbReference>
<dbReference type="CDD" id="cd07377">
    <property type="entry name" value="WHTH_GntR"/>
    <property type="match status" value="1"/>
</dbReference>
<evidence type="ECO:0000256" key="2">
    <source>
        <dbReference type="ARBA" id="ARBA00023125"/>
    </source>
</evidence>
<keyword evidence="3" id="KW-0804">Transcription</keyword>
<accession>A0A8G2BJI4</accession>
<dbReference type="GO" id="GO:0003677">
    <property type="term" value="F:DNA binding"/>
    <property type="evidence" value="ECO:0007669"/>
    <property type="project" value="UniProtKB-KW"/>
</dbReference>
<dbReference type="OrthoDB" id="7260290at2"/>
<dbReference type="Pfam" id="PF00392">
    <property type="entry name" value="GntR"/>
    <property type="match status" value="1"/>
</dbReference>
<dbReference type="InterPro" id="IPR036388">
    <property type="entry name" value="WH-like_DNA-bd_sf"/>
</dbReference>
<evidence type="ECO:0000256" key="3">
    <source>
        <dbReference type="ARBA" id="ARBA00023163"/>
    </source>
</evidence>
<keyword evidence="1" id="KW-0805">Transcription regulation</keyword>
<dbReference type="Pfam" id="PF07729">
    <property type="entry name" value="FCD"/>
    <property type="match status" value="1"/>
</dbReference>
<dbReference type="Proteomes" id="UP000198615">
    <property type="component" value="Unassembled WGS sequence"/>
</dbReference>
<dbReference type="Gene3D" id="1.20.120.530">
    <property type="entry name" value="GntR ligand-binding domain-like"/>
    <property type="match status" value="1"/>
</dbReference>
<dbReference type="InterPro" id="IPR000524">
    <property type="entry name" value="Tscrpt_reg_HTH_GntR"/>
</dbReference>